<evidence type="ECO:0000313" key="2">
    <source>
        <dbReference type="Proteomes" id="UP000887578"/>
    </source>
</evidence>
<dbReference type="AlphaFoldDB" id="A0A914QM78"/>
<dbReference type="Proteomes" id="UP000887578">
    <property type="component" value="Unplaced"/>
</dbReference>
<evidence type="ECO:0000313" key="3">
    <source>
        <dbReference type="WBParaSite" id="PDA_v2.g4809.t1"/>
    </source>
</evidence>
<proteinExistence type="predicted"/>
<reference evidence="3" key="1">
    <citation type="submission" date="2022-11" db="UniProtKB">
        <authorList>
            <consortium name="WormBaseParasite"/>
        </authorList>
    </citation>
    <scope>IDENTIFICATION</scope>
</reference>
<dbReference type="WBParaSite" id="PDA_v2.g4809.t1">
    <property type="protein sequence ID" value="PDA_v2.g4809.t1"/>
    <property type="gene ID" value="PDA_v2.g4809"/>
</dbReference>
<organism evidence="2 3">
    <name type="scientific">Panagrolaimus davidi</name>
    <dbReference type="NCBI Taxonomy" id="227884"/>
    <lineage>
        <taxon>Eukaryota</taxon>
        <taxon>Metazoa</taxon>
        <taxon>Ecdysozoa</taxon>
        <taxon>Nematoda</taxon>
        <taxon>Chromadorea</taxon>
        <taxon>Rhabditida</taxon>
        <taxon>Tylenchina</taxon>
        <taxon>Panagrolaimomorpha</taxon>
        <taxon>Panagrolaimoidea</taxon>
        <taxon>Panagrolaimidae</taxon>
        <taxon>Panagrolaimus</taxon>
    </lineage>
</organism>
<evidence type="ECO:0000256" key="1">
    <source>
        <dbReference type="SAM" id="MobiDB-lite"/>
    </source>
</evidence>
<keyword evidence="2" id="KW-1185">Reference proteome</keyword>
<name>A0A914QM78_9BILA</name>
<sequence length="294" mass="33670">MDLNTSEVPKTSKRKIPENGGQPLLKRVKMETLAGTTATNVEPIEITSSTPRLQNEVQTKNNTLKTVDENDEDEIYIIEEKIHTPKTVEEKDEDEIYIIEEKIHKSSVAETSPIKLDDDEPLMAIDIKPEIDRMNTSEPLFPFIIPSSTQLKNICQMFGLFYDHSALRGIWHNIEFSTFKKFSNKIVTDEFKTKNIFELFSILLTNSPSNYAAIQDKINQELQDELKKSGEITEMDIGTIPMSKTLKFVAKSLKCKIAVFGKTEFYQFGKTEDDELLTFVFYLNDGFYSIVLNL</sequence>
<feature type="region of interest" description="Disordered" evidence="1">
    <location>
        <begin position="1"/>
        <end position="23"/>
    </location>
</feature>
<accession>A0A914QM78</accession>
<protein>
    <submittedName>
        <fullName evidence="3">Uncharacterized protein</fullName>
    </submittedName>
</protein>